<organism evidence="7 8">
    <name type="scientific">Planococcus salinarum</name>
    <dbReference type="NCBI Taxonomy" id="622695"/>
    <lineage>
        <taxon>Bacteria</taxon>
        <taxon>Bacillati</taxon>
        <taxon>Bacillota</taxon>
        <taxon>Bacilli</taxon>
        <taxon>Bacillales</taxon>
        <taxon>Caryophanaceae</taxon>
        <taxon>Planococcus</taxon>
    </lineage>
</organism>
<keyword evidence="8" id="KW-1185">Reference proteome</keyword>
<gene>
    <name evidence="7" type="ORF">BB776_00790</name>
</gene>
<accession>A0ABX3D1A7</accession>
<comment type="caution">
    <text evidence="7">The sequence shown here is derived from an EMBL/GenBank/DDBJ whole genome shotgun (WGS) entry which is preliminary data.</text>
</comment>
<dbReference type="RefSeq" id="WP_071152296.1">
    <property type="nucleotide sequence ID" value="NZ_QQRT01000028.1"/>
</dbReference>
<evidence type="ECO:0000256" key="6">
    <source>
        <dbReference type="SAM" id="Phobius"/>
    </source>
</evidence>
<feature type="transmembrane region" description="Helical" evidence="6">
    <location>
        <begin position="139"/>
        <end position="161"/>
    </location>
</feature>
<evidence type="ECO:0000256" key="2">
    <source>
        <dbReference type="ARBA" id="ARBA00022475"/>
    </source>
</evidence>
<name>A0ABX3D1A7_9BACL</name>
<keyword evidence="3 6" id="KW-0812">Transmembrane</keyword>
<dbReference type="EMBL" id="MBQG01000102">
    <property type="protein sequence ID" value="OHX51152.1"/>
    <property type="molecule type" value="Genomic_DNA"/>
</dbReference>
<feature type="transmembrane region" description="Helical" evidence="6">
    <location>
        <begin position="167"/>
        <end position="185"/>
    </location>
</feature>
<keyword evidence="4 6" id="KW-1133">Transmembrane helix</keyword>
<evidence type="ECO:0000256" key="4">
    <source>
        <dbReference type="ARBA" id="ARBA00022989"/>
    </source>
</evidence>
<feature type="transmembrane region" description="Helical" evidence="6">
    <location>
        <begin position="226"/>
        <end position="245"/>
    </location>
</feature>
<evidence type="ECO:0000256" key="5">
    <source>
        <dbReference type="ARBA" id="ARBA00023136"/>
    </source>
</evidence>
<feature type="transmembrane region" description="Helical" evidence="6">
    <location>
        <begin position="7"/>
        <end position="33"/>
    </location>
</feature>
<dbReference type="PANTHER" id="PTHR23513">
    <property type="entry name" value="INTEGRAL MEMBRANE EFFLUX PROTEIN-RELATED"/>
    <property type="match status" value="1"/>
</dbReference>
<dbReference type="Pfam" id="PF07690">
    <property type="entry name" value="MFS_1"/>
    <property type="match status" value="1"/>
</dbReference>
<dbReference type="PANTHER" id="PTHR23513:SF19">
    <property type="entry name" value="MAJOR FACILITATOR SUPERFAMILY (MFS) PROFILE DOMAIN-CONTAINING PROTEIN"/>
    <property type="match status" value="1"/>
</dbReference>
<proteinExistence type="predicted"/>
<evidence type="ECO:0000256" key="3">
    <source>
        <dbReference type="ARBA" id="ARBA00022692"/>
    </source>
</evidence>
<keyword evidence="5 6" id="KW-0472">Membrane</keyword>
<dbReference type="SUPFAM" id="SSF103473">
    <property type="entry name" value="MFS general substrate transporter"/>
    <property type="match status" value="1"/>
</dbReference>
<feature type="transmembrane region" description="Helical" evidence="6">
    <location>
        <begin position="251"/>
        <end position="274"/>
    </location>
</feature>
<feature type="transmembrane region" description="Helical" evidence="6">
    <location>
        <begin position="342"/>
        <end position="364"/>
    </location>
</feature>
<dbReference type="InterPro" id="IPR011701">
    <property type="entry name" value="MFS"/>
</dbReference>
<keyword evidence="2" id="KW-1003">Cell membrane</keyword>
<dbReference type="CDD" id="cd06173">
    <property type="entry name" value="MFS_MefA_like"/>
    <property type="match status" value="1"/>
</dbReference>
<evidence type="ECO:0000313" key="8">
    <source>
        <dbReference type="Proteomes" id="UP000242153"/>
    </source>
</evidence>
<reference evidence="7" key="1">
    <citation type="submission" date="2016-07" db="EMBL/GenBank/DDBJ databases">
        <title>Draft genome Planococcus salivarum.</title>
        <authorList>
            <person name="See-Too W.S."/>
        </authorList>
    </citation>
    <scope>NUCLEOTIDE SEQUENCE [LARGE SCALE GENOMIC DNA]</scope>
    <source>
        <strain evidence="7">DSM 23820</strain>
    </source>
</reference>
<comment type="subcellular location">
    <subcellularLocation>
        <location evidence="1">Cell membrane</location>
        <topology evidence="1">Multi-pass membrane protein</topology>
    </subcellularLocation>
</comment>
<feature type="transmembrane region" description="Helical" evidence="6">
    <location>
        <begin position="39"/>
        <end position="59"/>
    </location>
</feature>
<dbReference type="Proteomes" id="UP000242153">
    <property type="component" value="Unassembled WGS sequence"/>
</dbReference>
<protein>
    <submittedName>
        <fullName evidence="7">MFS transporter</fullName>
    </submittedName>
</protein>
<feature type="transmembrane region" description="Helical" evidence="6">
    <location>
        <begin position="370"/>
        <end position="389"/>
    </location>
</feature>
<sequence>MKLNRNFHLLLTGQSLANIGDILYIVSIIYLIFELTGSATAAAFVPFTITASMFLSNTLTPLLMERWNLKWLLAVSQIGKTGLLLALAFLMPQLALSNFVWLFFIISLAALLDGCANPVTQSLIPLYVKNEHLLKANSLTETVTQFIQTAMWFVGSSLLIWLTANDLLWIAAGLFLLSSMLLISLEPADFTPAKSQGKWRQISKGWKTVTQSPVLKRIAWMDVMETIAGTVWIAAILFVFVSDALLVDEKWWGFINGSFFLGLIGGSLFCLKFADWIDQRLSSLIFWGSALTSLVTILFGLNSLPLLALLFSFLVGVFSQLKNIPQQTVVQTSVPTAQLPTVYTTLGAIGTGTFGIASLMMGILADAYGIRSVFVLSGLLLGLVSLVAYQGRSLFWRTAQE</sequence>
<dbReference type="Gene3D" id="1.20.1250.20">
    <property type="entry name" value="MFS general substrate transporter like domains"/>
    <property type="match status" value="1"/>
</dbReference>
<evidence type="ECO:0000313" key="7">
    <source>
        <dbReference type="EMBL" id="OHX51152.1"/>
    </source>
</evidence>
<feature type="transmembrane region" description="Helical" evidence="6">
    <location>
        <begin position="305"/>
        <end position="321"/>
    </location>
</feature>
<dbReference type="InterPro" id="IPR036259">
    <property type="entry name" value="MFS_trans_sf"/>
</dbReference>
<evidence type="ECO:0000256" key="1">
    <source>
        <dbReference type="ARBA" id="ARBA00004651"/>
    </source>
</evidence>